<dbReference type="PANTHER" id="PTHR10407:SF15">
    <property type="entry name" value="HUNTINGTIN INTERACTING PROTEIN 1"/>
    <property type="match status" value="1"/>
</dbReference>
<name>N6U242_DENPD</name>
<dbReference type="FunFam" id="1.25.40.90:FF:000012">
    <property type="entry name" value="Huntingtin interacting protein 1-related"/>
    <property type="match status" value="1"/>
</dbReference>
<dbReference type="InterPro" id="IPR030224">
    <property type="entry name" value="Sla2_fam"/>
</dbReference>
<dbReference type="Pfam" id="PF07651">
    <property type="entry name" value="ANTH"/>
    <property type="match status" value="1"/>
</dbReference>
<evidence type="ECO:0000313" key="5">
    <source>
        <dbReference type="EMBL" id="ENN75600.1"/>
    </source>
</evidence>
<gene>
    <name evidence="5" type="ORF">YQE_07847</name>
</gene>
<reference evidence="5" key="1">
    <citation type="journal article" date="2013" name="Genome Biol.">
        <title>Draft genome of the mountain pine beetle, Dendroctonus ponderosae Hopkins, a major forest pest.</title>
        <authorList>
            <person name="Keeling C.I."/>
            <person name="Yuen M.M."/>
            <person name="Liao N.Y."/>
            <person name="Docking T.R."/>
            <person name="Chan S.K."/>
            <person name="Taylor G.A."/>
            <person name="Palmquist D.L."/>
            <person name="Jackman S.D."/>
            <person name="Nguyen A."/>
            <person name="Li M."/>
            <person name="Henderson H."/>
            <person name="Janes J.K."/>
            <person name="Zhao Y."/>
            <person name="Pandoh P."/>
            <person name="Moore R."/>
            <person name="Sperling F.A."/>
            <person name="Huber D.P."/>
            <person name="Birol I."/>
            <person name="Jones S.J."/>
            <person name="Bohlmann J."/>
        </authorList>
    </citation>
    <scope>NUCLEOTIDE SEQUENCE</scope>
</reference>
<dbReference type="GO" id="GO:0035615">
    <property type="term" value="F:clathrin adaptor activity"/>
    <property type="evidence" value="ECO:0007669"/>
    <property type="project" value="TreeGrafter"/>
</dbReference>
<sequence length="1010" mass="112885">AGVVFGEQKLSKIRDFDAKAGRLSDERVVVAACAAPAQNQPGNREGSVRKGADASMAREYTDRDYEKYAQALQKAINGQECPVKQKHVRSAIIGTFQTQSAKIFWAYALRLPAMDDRIVAWKLCHVVHKVLREGHPLCLVDSQRHRNELDEIGKLWGHLKEGYGRMIRLYTALLINKLEFHRRNPRFPGHLGVTPEELDSIGGDDVNNYFDMTVEMFDYLDHILGLQAAVFGSLNMARSNSMTSAGQCRLAPLVPCIQDASKLYDYCVKMLFKMHMTLPPDVLAGHRERFTKQFRALRKFYESTSNLQYFKDLIAIPPLPEMRGGAPSRARLEQEHGRHQPLILSRKGAPLSKAAFRIVIQPSNPPNFLIVGDFRSYVTQEVVVPQEPEEEPIQEETLIDTSEEQVDTIQVSIAAHQEIVQEREFLRTQCESLRAEIGALMARNQRDMGALQQKIGRLEQQLQAQASALEQEKQLKEDLINQSFAVAQSQDSEQKQFHEKFDKLKSIYVKLRDEHVAEIRKKAEVEKRLAAALEKIDQIGELEREKDSLEGAALRQSQELDLLRKDHALFNMETQILKKSVADACKEKETVWQELQGVAEEKEQLRQKAEELAYKILQFERQLDQERQAATQQLEALLSHAISTGEALLRHAIHEVDNPAITALTCSPDYLRSLTPGNVATSAICIAHRLAVFILQGRATCNTSPDIAFGEKMAESCKVLGEIALNILANLKGRQDADIVVNAALQKLEEIAALGDSISLSLLGQKPGNLDEMFEDEMARMDKAIEAAAAKIQDMLAKSRAADSGIKLEVNEKILDSCTKLMQAIRLLVKKSRLLQAEIVGQGRGTASAQEFYKRNHQWTDGFISAAKAVGVAAQFLLTAADKVVASNGKLEQLVVAAQEIAASTAQLVVASRVKADRNSENLQQLTHASKGVTSATGEVVATVKDCGQLIEETEELDVSNLSLHQAKRLEMEAQVRVLELEKELEEERYRLAKLRRHHYQLAGEGDSQA</sequence>
<dbReference type="Gene3D" id="1.25.40.90">
    <property type="match status" value="1"/>
</dbReference>
<protein>
    <submittedName>
        <fullName evidence="5">Uncharacterized protein</fullName>
    </submittedName>
</protein>
<dbReference type="GO" id="GO:0007015">
    <property type="term" value="P:actin filament organization"/>
    <property type="evidence" value="ECO:0007669"/>
    <property type="project" value="TreeGrafter"/>
</dbReference>
<dbReference type="InterPro" id="IPR013809">
    <property type="entry name" value="ENTH"/>
</dbReference>
<evidence type="ECO:0000256" key="1">
    <source>
        <dbReference type="ARBA" id="ARBA00004496"/>
    </source>
</evidence>
<dbReference type="SUPFAM" id="SSF109885">
    <property type="entry name" value="I/LWEQ domain"/>
    <property type="match status" value="1"/>
</dbReference>
<dbReference type="Gene3D" id="1.20.1410.10">
    <property type="entry name" value="I/LWEQ domain"/>
    <property type="match status" value="1"/>
</dbReference>
<evidence type="ECO:0000256" key="4">
    <source>
        <dbReference type="ARBA" id="ARBA00023203"/>
    </source>
</evidence>
<dbReference type="HOGENOM" id="CLU_006034_0_0_1"/>
<keyword evidence="3" id="KW-0963">Cytoplasm</keyword>
<proteinExistence type="inferred from homology"/>
<feature type="non-terminal residue" evidence="5">
    <location>
        <position position="1"/>
    </location>
</feature>
<comment type="similarity">
    <text evidence="2">Belongs to the SLA2 family.</text>
</comment>
<dbReference type="GO" id="GO:0043325">
    <property type="term" value="F:phosphatidylinositol-3,4-bisphosphate binding"/>
    <property type="evidence" value="ECO:0007669"/>
    <property type="project" value="TreeGrafter"/>
</dbReference>
<dbReference type="PANTHER" id="PTHR10407">
    <property type="entry name" value="HUNTINGTIN INTERACTING PROTEIN 1"/>
    <property type="match status" value="1"/>
</dbReference>
<dbReference type="PROSITE" id="PS50945">
    <property type="entry name" value="I_LWEQ"/>
    <property type="match status" value="1"/>
</dbReference>
<dbReference type="InterPro" id="IPR011417">
    <property type="entry name" value="ANTH_dom"/>
</dbReference>
<dbReference type="GO" id="GO:0051015">
    <property type="term" value="F:actin filament binding"/>
    <property type="evidence" value="ECO:0007669"/>
    <property type="project" value="TreeGrafter"/>
</dbReference>
<evidence type="ECO:0000256" key="3">
    <source>
        <dbReference type="ARBA" id="ARBA00022490"/>
    </source>
</evidence>
<dbReference type="GO" id="GO:0030864">
    <property type="term" value="C:cortical actin cytoskeleton"/>
    <property type="evidence" value="ECO:0007669"/>
    <property type="project" value="TreeGrafter"/>
</dbReference>
<dbReference type="SMART" id="SM00307">
    <property type="entry name" value="ILWEQ"/>
    <property type="match status" value="1"/>
</dbReference>
<dbReference type="OrthoDB" id="8178130at2759"/>
<evidence type="ECO:0000256" key="2">
    <source>
        <dbReference type="ARBA" id="ARBA00010135"/>
    </source>
</evidence>
<dbReference type="PROSITE" id="PS50942">
    <property type="entry name" value="ENTH"/>
    <property type="match status" value="1"/>
</dbReference>
<dbReference type="InterPro" id="IPR035964">
    <property type="entry name" value="I/LWEQ_dom_sf"/>
</dbReference>
<dbReference type="SUPFAM" id="SSF48464">
    <property type="entry name" value="ENTH/VHS domain"/>
    <property type="match status" value="1"/>
</dbReference>
<dbReference type="GO" id="GO:0006897">
    <property type="term" value="P:endocytosis"/>
    <property type="evidence" value="ECO:0007669"/>
    <property type="project" value="InterPro"/>
</dbReference>
<keyword evidence="4" id="KW-0009">Actin-binding</keyword>
<comment type="subcellular location">
    <subcellularLocation>
        <location evidence="1">Cytoplasm</location>
    </subcellularLocation>
</comment>
<dbReference type="Pfam" id="PF01608">
    <property type="entry name" value="I_LWEQ"/>
    <property type="match status" value="1"/>
</dbReference>
<dbReference type="InterPro" id="IPR008942">
    <property type="entry name" value="ENTH_VHS"/>
</dbReference>
<dbReference type="FunFam" id="1.20.1410.10:FF:000006">
    <property type="entry name" value="Huntingtin interacting protein"/>
    <property type="match status" value="1"/>
</dbReference>
<dbReference type="InterPro" id="IPR002558">
    <property type="entry name" value="ILWEQ_dom"/>
</dbReference>
<dbReference type="GO" id="GO:0080025">
    <property type="term" value="F:phosphatidylinositol-3,5-bisphosphate binding"/>
    <property type="evidence" value="ECO:0007669"/>
    <property type="project" value="TreeGrafter"/>
</dbReference>
<accession>N6U242</accession>
<dbReference type="GO" id="GO:0030136">
    <property type="term" value="C:clathrin-coated vesicle"/>
    <property type="evidence" value="ECO:0007669"/>
    <property type="project" value="TreeGrafter"/>
</dbReference>
<dbReference type="Gene3D" id="1.20.5.1700">
    <property type="match status" value="1"/>
</dbReference>
<organism evidence="5">
    <name type="scientific">Dendroctonus ponderosae</name>
    <name type="common">Mountain pine beetle</name>
    <dbReference type="NCBI Taxonomy" id="77166"/>
    <lineage>
        <taxon>Eukaryota</taxon>
        <taxon>Metazoa</taxon>
        <taxon>Ecdysozoa</taxon>
        <taxon>Arthropoda</taxon>
        <taxon>Hexapoda</taxon>
        <taxon>Insecta</taxon>
        <taxon>Pterygota</taxon>
        <taxon>Neoptera</taxon>
        <taxon>Endopterygota</taxon>
        <taxon>Coleoptera</taxon>
        <taxon>Polyphaga</taxon>
        <taxon>Cucujiformia</taxon>
        <taxon>Curculionidae</taxon>
        <taxon>Scolytinae</taxon>
        <taxon>Dendroctonus</taxon>
    </lineage>
</organism>
<dbReference type="OMA" id="FQMSVEM"/>
<dbReference type="SMART" id="SM00273">
    <property type="entry name" value="ENTH"/>
    <property type="match status" value="1"/>
</dbReference>
<dbReference type="EMBL" id="KB741009">
    <property type="protein sequence ID" value="ENN75600.1"/>
    <property type="molecule type" value="Genomic_DNA"/>
</dbReference>
<dbReference type="AlphaFoldDB" id="N6U242"/>
<dbReference type="GO" id="GO:0048268">
    <property type="term" value="P:clathrin coat assembly"/>
    <property type="evidence" value="ECO:0007669"/>
    <property type="project" value="TreeGrafter"/>
</dbReference>
<dbReference type="GO" id="GO:0032051">
    <property type="term" value="F:clathrin light chain binding"/>
    <property type="evidence" value="ECO:0007669"/>
    <property type="project" value="TreeGrafter"/>
</dbReference>
<dbReference type="CDD" id="cd17006">
    <property type="entry name" value="ANTH_N_HIP1_like"/>
    <property type="match status" value="1"/>
</dbReference>